<reference evidence="2 3" key="1">
    <citation type="submission" date="2022-10" db="EMBL/GenBank/DDBJ databases">
        <title>Draft genome assembly of moderately radiation resistant bacterium Metabacillus halosaccharovorans.</title>
        <authorList>
            <person name="Pal S."/>
            <person name="Gopinathan A."/>
        </authorList>
    </citation>
    <scope>NUCLEOTIDE SEQUENCE [LARGE SCALE GENOMIC DNA]</scope>
    <source>
        <strain evidence="2 3">VITHBRA001</strain>
    </source>
</reference>
<dbReference type="RefSeq" id="WP_264142864.1">
    <property type="nucleotide sequence ID" value="NZ_JAOYEY010000036.1"/>
</dbReference>
<gene>
    <name evidence="2" type="ORF">OIH86_11255</name>
</gene>
<comment type="caution">
    <text evidence="2">The sequence shown here is derived from an EMBL/GenBank/DDBJ whole genome shotgun (WGS) entry which is preliminary data.</text>
</comment>
<evidence type="ECO:0000259" key="1">
    <source>
        <dbReference type="Pfam" id="PF05709"/>
    </source>
</evidence>
<organism evidence="2 3">
    <name type="scientific">Metabacillus halosaccharovorans</name>
    <dbReference type="NCBI Taxonomy" id="930124"/>
    <lineage>
        <taxon>Bacteria</taxon>
        <taxon>Bacillati</taxon>
        <taxon>Bacillota</taxon>
        <taxon>Bacilli</taxon>
        <taxon>Bacillales</taxon>
        <taxon>Bacillaceae</taxon>
        <taxon>Metabacillus</taxon>
    </lineage>
</organism>
<dbReference type="Pfam" id="PF05709">
    <property type="entry name" value="Sipho_tail"/>
    <property type="match status" value="1"/>
</dbReference>
<keyword evidence="3" id="KW-1185">Reference proteome</keyword>
<feature type="domain" description="Siphovirus-type tail component RIFT-related" evidence="1">
    <location>
        <begin position="37"/>
        <end position="131"/>
    </location>
</feature>
<sequence length="277" mass="31861">MEKSIFNFKIQYQDGSIIDLHKDKELWVSSFRILSPSPNHITEQIEGQHGSRYLGTTLKDRKITSSISIEAIDPVDFDLFRDELFQIFNPLNKFYIIRDLQPGKRMLVSVANEFDIDYLTLEDGEFDIEFVIHSVFLESVGTTLDELSYEANVWQFGQGLLAEDVSYIHHSTTFQIYNAGNVEIDPRFVSFVITFSGASNNLQIINTTSGDIWKHFGITESGDVITLDRVKAFKNGESIFKDTNFKAIKLKPGWNLFEIKGALSNFEIKFNSRFYYL</sequence>
<dbReference type="Gene3D" id="2.40.30.200">
    <property type="match status" value="1"/>
</dbReference>
<dbReference type="InterPro" id="IPR008841">
    <property type="entry name" value="Siphovirus-type_tail_N"/>
</dbReference>
<dbReference type="Proteomes" id="UP001526147">
    <property type="component" value="Unassembled WGS sequence"/>
</dbReference>
<accession>A0ABT3DI84</accession>
<proteinExistence type="predicted"/>
<evidence type="ECO:0000313" key="3">
    <source>
        <dbReference type="Proteomes" id="UP001526147"/>
    </source>
</evidence>
<name>A0ABT3DI84_9BACI</name>
<evidence type="ECO:0000313" key="2">
    <source>
        <dbReference type="EMBL" id="MCV9886236.1"/>
    </source>
</evidence>
<protein>
    <submittedName>
        <fullName evidence="2">Phage tail family protein</fullName>
    </submittedName>
</protein>
<dbReference type="EMBL" id="JAOYEY010000036">
    <property type="protein sequence ID" value="MCV9886236.1"/>
    <property type="molecule type" value="Genomic_DNA"/>
</dbReference>